<organism evidence="1 2">
    <name type="scientific">Thamnidium elegans</name>
    <dbReference type="NCBI Taxonomy" id="101142"/>
    <lineage>
        <taxon>Eukaryota</taxon>
        <taxon>Fungi</taxon>
        <taxon>Fungi incertae sedis</taxon>
        <taxon>Mucoromycota</taxon>
        <taxon>Mucoromycotina</taxon>
        <taxon>Mucoromycetes</taxon>
        <taxon>Mucorales</taxon>
        <taxon>Mucorineae</taxon>
        <taxon>Mucoraceae</taxon>
        <taxon>Thamnidium</taxon>
    </lineage>
</organism>
<comment type="caution">
    <text evidence="1">The sequence shown here is derived from an EMBL/GenBank/DDBJ whole genome shotgun (WGS) entry which is preliminary data.</text>
</comment>
<dbReference type="EMBL" id="JAEPRE010000004">
    <property type="protein sequence ID" value="KAG2237668.1"/>
    <property type="molecule type" value="Genomic_DNA"/>
</dbReference>
<dbReference type="Proteomes" id="UP000613177">
    <property type="component" value="Unassembled WGS sequence"/>
</dbReference>
<sequence>MSSNIILWDAHTWLEVNYTSNNGLPGFFLKGDYSYAHKNQAENDYKTAVCAAKNSNNIKLALWANAVIDQQFYILQNTSIKGYWSGLLKLE</sequence>
<evidence type="ECO:0000313" key="2">
    <source>
        <dbReference type="Proteomes" id="UP000613177"/>
    </source>
</evidence>
<accession>A0A8H7W2M5</accession>
<name>A0A8H7W2M5_9FUNG</name>
<keyword evidence="2" id="KW-1185">Reference proteome</keyword>
<reference evidence="1" key="1">
    <citation type="submission" date="2021-01" db="EMBL/GenBank/DDBJ databases">
        <title>Metabolic potential, ecology and presence of endohyphal bacteria is reflected in genomic diversity of Mucoromycotina.</title>
        <authorList>
            <person name="Muszewska A."/>
            <person name="Okrasinska A."/>
            <person name="Steczkiewicz K."/>
            <person name="Drgas O."/>
            <person name="Orlowska M."/>
            <person name="Perlinska-Lenart U."/>
            <person name="Aleksandrzak-Piekarczyk T."/>
            <person name="Szatraj K."/>
            <person name="Zielenkiewicz U."/>
            <person name="Pilsyk S."/>
            <person name="Malc E."/>
            <person name="Mieczkowski P."/>
            <person name="Kruszewska J.S."/>
            <person name="Biernat P."/>
            <person name="Pawlowska J."/>
        </authorList>
    </citation>
    <scope>NUCLEOTIDE SEQUENCE</scope>
    <source>
        <strain evidence="1">WA0000018081</strain>
    </source>
</reference>
<evidence type="ECO:0000313" key="1">
    <source>
        <dbReference type="EMBL" id="KAG2237668.1"/>
    </source>
</evidence>
<proteinExistence type="predicted"/>
<dbReference type="AlphaFoldDB" id="A0A8H7W2M5"/>
<protein>
    <submittedName>
        <fullName evidence="1">Uncharacterized protein</fullName>
    </submittedName>
</protein>
<gene>
    <name evidence="1" type="ORF">INT48_004571</name>
</gene>